<dbReference type="GO" id="GO:0071897">
    <property type="term" value="P:DNA biosynthetic process"/>
    <property type="evidence" value="ECO:0007669"/>
    <property type="project" value="UniProtKB-KW"/>
</dbReference>
<evidence type="ECO:0000256" key="3">
    <source>
        <dbReference type="ARBA" id="ARBA00022628"/>
    </source>
</evidence>
<evidence type="ECO:0000256" key="8">
    <source>
        <dbReference type="ARBA" id="ARBA00023157"/>
    </source>
</evidence>
<dbReference type="PANTHER" id="PTHR43371:SF1">
    <property type="entry name" value="RIBONUCLEOSIDE-DIPHOSPHATE REDUCTASE"/>
    <property type="match status" value="1"/>
</dbReference>
<feature type="domain" description="ATP-cone" evidence="13">
    <location>
        <begin position="2"/>
        <end position="91"/>
    </location>
</feature>
<evidence type="ECO:0000256" key="4">
    <source>
        <dbReference type="ARBA" id="ARBA00022634"/>
    </source>
</evidence>
<comment type="catalytic activity">
    <reaction evidence="10 12">
        <text>a 2'-deoxyribonucleoside 5'-diphosphate + [thioredoxin]-disulfide + H2O = a ribonucleoside 5'-diphosphate + [thioredoxin]-dithiol</text>
        <dbReference type="Rhea" id="RHEA:23252"/>
        <dbReference type="Rhea" id="RHEA-COMP:10698"/>
        <dbReference type="Rhea" id="RHEA-COMP:10700"/>
        <dbReference type="ChEBI" id="CHEBI:15377"/>
        <dbReference type="ChEBI" id="CHEBI:29950"/>
        <dbReference type="ChEBI" id="CHEBI:50058"/>
        <dbReference type="ChEBI" id="CHEBI:57930"/>
        <dbReference type="ChEBI" id="CHEBI:73316"/>
        <dbReference type="EC" id="1.17.4.1"/>
    </reaction>
</comment>
<evidence type="ECO:0000313" key="14">
    <source>
        <dbReference type="EMBL" id="SHD77770.1"/>
    </source>
</evidence>
<dbReference type="GO" id="GO:0005524">
    <property type="term" value="F:ATP binding"/>
    <property type="evidence" value="ECO:0007669"/>
    <property type="project" value="UniProtKB-UniRule"/>
</dbReference>
<keyword evidence="9 12" id="KW-0170">Cobalt</keyword>
<dbReference type="OrthoDB" id="9762933at2"/>
<dbReference type="RefSeq" id="WP_025641888.1">
    <property type="nucleotide sequence ID" value="NZ_LT669839.1"/>
</dbReference>
<keyword evidence="7 12" id="KW-0560">Oxidoreductase</keyword>
<keyword evidence="3 12" id="KW-0846">Cobalamin</keyword>
<organism evidence="14 15">
    <name type="scientific">[Clostridium] ultunense Esp</name>
    <dbReference type="NCBI Taxonomy" id="1288971"/>
    <lineage>
        <taxon>Bacteria</taxon>
        <taxon>Bacillati</taxon>
        <taxon>Bacillota</taxon>
        <taxon>Tissierellia</taxon>
        <taxon>Tissierellales</taxon>
        <taxon>Tepidimicrobiaceae</taxon>
        <taxon>Schnuerera</taxon>
    </lineage>
</organism>
<dbReference type="NCBIfam" id="TIGR02504">
    <property type="entry name" value="NrdJ_Z"/>
    <property type="match status" value="1"/>
</dbReference>
<evidence type="ECO:0000259" key="13">
    <source>
        <dbReference type="PROSITE" id="PS51161"/>
    </source>
</evidence>
<dbReference type="EMBL" id="LT669839">
    <property type="protein sequence ID" value="SHD77770.1"/>
    <property type="molecule type" value="Genomic_DNA"/>
</dbReference>
<dbReference type="InterPro" id="IPR050862">
    <property type="entry name" value="RdRp_reductase_class-2"/>
</dbReference>
<keyword evidence="5 11" id="KW-0547">Nucleotide-binding</keyword>
<keyword evidence="6 11" id="KW-0067">ATP-binding</keyword>
<dbReference type="InterPro" id="IPR005144">
    <property type="entry name" value="ATP-cone_dom"/>
</dbReference>
<evidence type="ECO:0000256" key="2">
    <source>
        <dbReference type="ARBA" id="ARBA00007405"/>
    </source>
</evidence>
<evidence type="ECO:0000256" key="1">
    <source>
        <dbReference type="ARBA" id="ARBA00001922"/>
    </source>
</evidence>
<gene>
    <name evidence="14" type="ORF">CUESP1_2424</name>
</gene>
<comment type="similarity">
    <text evidence="2 12">Belongs to the ribonucleoside diphosphate reductase class-2 family.</text>
</comment>
<dbReference type="CDD" id="cd02888">
    <property type="entry name" value="RNR_II_dimer"/>
    <property type="match status" value="1"/>
</dbReference>
<protein>
    <recommendedName>
        <fullName evidence="12">Vitamin B12-dependent ribonucleotide reductase</fullName>
        <ecNumber evidence="12">1.17.4.1</ecNumber>
    </recommendedName>
</protein>
<dbReference type="Pfam" id="PF03477">
    <property type="entry name" value="ATP-cone"/>
    <property type="match status" value="1"/>
</dbReference>
<sequence length="710" mass="80978">MIKVEKRNGLIVDFDGEKIVNAISKAMAETEIGIDEEIARQIADKSYETFSNLDVVHIEKIQDFVEVQLMKTRPDVAKKYILYRDERARLRKYGWVMSDLQRDIYEKKYRFEIETFDEFLTRVSGGNSFIKKAIKDKKFMPAGRILAGRGLDKHGRKMTLSNCYVMPKVEDNIESIFDTAKYMARTYSYGGGVGLTLSKLRPKGARVNNAASTTTGAVSFMDLYSLVTGLIGMRGRRGALMLNLDCDHPDIEDFIDVKNDLSRVKYANISVNITDKFMEAVIDDKEFELYFKVEATGEEIRKIIRARDLFRKLAKNNWNMAEPGMLFTNRINSWHLMSEDETFEFAGVNPCAEETLPAFGSCNLSSINLSEFVRNPFTPRAEFEFERFGEMVREGVIFLNEVLDENMKLHPLPQQREMAKELRQIGLGIMGVADMFIKLGIRYGNQESIDLIHQIGKVLVNEALRQSALLAKEQGPFPRYREEAILKSPFLISNANDDVLELINKYGLRNSQLLTIPPTGSISTLIGCSNGLEPIFQISYTRKSESLHHEDTYYKVFTPIVKEYMDRNNITREEDLPGFFVTTSNLNYRDRIEVQAAWQQYIDASISSTVNVPNEFTIEEVEDLYLYAWEKGLKGVTIYRDGCARDGILIPNKSNLTNAEKIEKLQRELEEIVQEQLKEDPDTCPMCGGELIHSGGCSECQDCGYSPCSI</sequence>
<dbReference type="PROSITE" id="PS51161">
    <property type="entry name" value="ATP_CONE"/>
    <property type="match status" value="1"/>
</dbReference>
<evidence type="ECO:0000313" key="15">
    <source>
        <dbReference type="Proteomes" id="UP000245423"/>
    </source>
</evidence>
<dbReference type="AlphaFoldDB" id="A0A1M4PQL4"/>
<comment type="function">
    <text evidence="12">Catalyzes the reduction of ribonucleotides to deoxyribonucleotides. May function to provide a pool of deoxyribonucleotide precursors for DNA repair during oxygen limitation and/or for immediate growth after restoration of oxygen.</text>
</comment>
<name>A0A1M4PQL4_9FIRM</name>
<dbReference type="GO" id="GO:0031419">
    <property type="term" value="F:cobalamin binding"/>
    <property type="evidence" value="ECO:0007669"/>
    <property type="project" value="UniProtKB-KW"/>
</dbReference>
<evidence type="ECO:0000256" key="11">
    <source>
        <dbReference type="PROSITE-ProRule" id="PRU00492"/>
    </source>
</evidence>
<dbReference type="EC" id="1.17.4.1" evidence="12"/>
<keyword evidence="8" id="KW-1015">Disulfide bond</keyword>
<dbReference type="SUPFAM" id="SSF51998">
    <property type="entry name" value="PFL-like glycyl radical enzymes"/>
    <property type="match status" value="1"/>
</dbReference>
<dbReference type="InterPro" id="IPR013344">
    <property type="entry name" value="RNR_NrdJ/NrdZ"/>
</dbReference>
<dbReference type="Proteomes" id="UP000245423">
    <property type="component" value="Chromosome 1"/>
</dbReference>
<dbReference type="InterPro" id="IPR000788">
    <property type="entry name" value="RNR_lg_C"/>
</dbReference>
<evidence type="ECO:0000256" key="5">
    <source>
        <dbReference type="ARBA" id="ARBA00022741"/>
    </source>
</evidence>
<dbReference type="Pfam" id="PF02867">
    <property type="entry name" value="Ribonuc_red_lgC"/>
    <property type="match status" value="1"/>
</dbReference>
<keyword evidence="4 12" id="KW-0237">DNA synthesis</keyword>
<accession>A0A1M4PQL4</accession>
<evidence type="ECO:0000256" key="6">
    <source>
        <dbReference type="ARBA" id="ARBA00022840"/>
    </source>
</evidence>
<evidence type="ECO:0000256" key="7">
    <source>
        <dbReference type="ARBA" id="ARBA00023002"/>
    </source>
</evidence>
<dbReference type="PANTHER" id="PTHR43371">
    <property type="entry name" value="VITAMIN B12-DEPENDENT RIBONUCLEOTIDE REDUCTASE"/>
    <property type="match status" value="1"/>
</dbReference>
<evidence type="ECO:0000256" key="12">
    <source>
        <dbReference type="RuleBase" id="RU364064"/>
    </source>
</evidence>
<evidence type="ECO:0000256" key="10">
    <source>
        <dbReference type="ARBA" id="ARBA00047754"/>
    </source>
</evidence>
<dbReference type="PRINTS" id="PR01183">
    <property type="entry name" value="RIBORDTASEM1"/>
</dbReference>
<comment type="cofactor">
    <cofactor evidence="1 12">
        <name>adenosylcob(III)alamin</name>
        <dbReference type="ChEBI" id="CHEBI:18408"/>
    </cofactor>
</comment>
<keyword evidence="15" id="KW-1185">Reference proteome</keyword>
<dbReference type="GO" id="GO:0004748">
    <property type="term" value="F:ribonucleoside-diphosphate reductase activity, thioredoxin disulfide as acceptor"/>
    <property type="evidence" value="ECO:0007669"/>
    <property type="project" value="UniProtKB-EC"/>
</dbReference>
<dbReference type="Gene3D" id="3.20.70.20">
    <property type="match status" value="1"/>
</dbReference>
<reference evidence="14 15" key="1">
    <citation type="submission" date="2016-11" db="EMBL/GenBank/DDBJ databases">
        <authorList>
            <person name="Manzoor S."/>
        </authorList>
    </citation>
    <scope>NUCLEOTIDE SEQUENCE [LARGE SCALE GENOMIC DNA]</scope>
    <source>
        <strain evidence="14">Clostridium ultunense strain Esp</strain>
    </source>
</reference>
<evidence type="ECO:0000256" key="9">
    <source>
        <dbReference type="ARBA" id="ARBA00023285"/>
    </source>
</evidence>
<proteinExistence type="inferred from homology"/>